<feature type="domain" description="Zn(2)-C6 fungal-type" evidence="4">
    <location>
        <begin position="48"/>
        <end position="78"/>
    </location>
</feature>
<evidence type="ECO:0000313" key="6">
    <source>
        <dbReference type="Proteomes" id="UP000310687"/>
    </source>
</evidence>
<keyword evidence="2" id="KW-0539">Nucleus</keyword>
<dbReference type="SMART" id="SM00066">
    <property type="entry name" value="GAL4"/>
    <property type="match status" value="1"/>
</dbReference>
<dbReference type="InterPro" id="IPR036864">
    <property type="entry name" value="Zn2-C6_fun-type_DNA-bd_sf"/>
</dbReference>
<organism evidence="5 6">
    <name type="scientific">Aureobasidium pullulans</name>
    <name type="common">Black yeast</name>
    <name type="synonym">Pullularia pullulans</name>
    <dbReference type="NCBI Taxonomy" id="5580"/>
    <lineage>
        <taxon>Eukaryota</taxon>
        <taxon>Fungi</taxon>
        <taxon>Dikarya</taxon>
        <taxon>Ascomycota</taxon>
        <taxon>Pezizomycotina</taxon>
        <taxon>Dothideomycetes</taxon>
        <taxon>Dothideomycetidae</taxon>
        <taxon>Dothideales</taxon>
        <taxon>Saccotheciaceae</taxon>
        <taxon>Aureobasidium</taxon>
    </lineage>
</organism>
<proteinExistence type="predicted"/>
<dbReference type="CDD" id="cd00067">
    <property type="entry name" value="GAL4"/>
    <property type="match status" value="1"/>
</dbReference>
<dbReference type="InterPro" id="IPR007219">
    <property type="entry name" value="XnlR_reg_dom"/>
</dbReference>
<evidence type="ECO:0000259" key="4">
    <source>
        <dbReference type="PROSITE" id="PS50048"/>
    </source>
</evidence>
<feature type="compositionally biased region" description="Polar residues" evidence="3">
    <location>
        <begin position="16"/>
        <end position="26"/>
    </location>
</feature>
<evidence type="ECO:0000256" key="3">
    <source>
        <dbReference type="SAM" id="MobiDB-lite"/>
    </source>
</evidence>
<dbReference type="AlphaFoldDB" id="A0A4S8XB72"/>
<feature type="region of interest" description="Disordered" evidence="3">
    <location>
        <begin position="1"/>
        <end position="40"/>
    </location>
</feature>
<evidence type="ECO:0000256" key="1">
    <source>
        <dbReference type="ARBA" id="ARBA00022723"/>
    </source>
</evidence>
<dbReference type="OrthoDB" id="4356994at2759"/>
<dbReference type="GO" id="GO:0006351">
    <property type="term" value="P:DNA-templated transcription"/>
    <property type="evidence" value="ECO:0007669"/>
    <property type="project" value="InterPro"/>
</dbReference>
<sequence>MSSLEDILIGEPEQSGYGNVGTTTDQPSKKRPAPRGTASYPRKRAVTACQVCRARRTKCDNLKPTCSFCLKVGATCIQSSVDLSSFDPASLKVLERLDELEQLIRSSHTTTGDVAPPPISEDQQLATGKLRQIGLLPCSPEELLTREEFVSLITFGQSPSHHQHQTPQLLVASPGWEDDLTAASTTGLLDNFFNNVHVKNPVLDEAKTRRMVLRLALHGFDQSPQSCLTLIVCALGSVSSTFGLSSSHSRDSPEFMTAMSYFQAASKRLGSLMVDGGLVAAQCLFLSGVLMATIFRASSAWRYFLQALACCQDFKIVRWPNDTANLHEDADFKAAEQAVYWSAWKSEREMRGDMKPSDFPMQNTLSYPSFFPTPPDLPMDQSTSDDPVAKRQRLSWYFYLSEISLRRLATRIQQEVSQVETQPGRNTLETLAELEPGWQKQAQDWLENLPPELSLYCANENDDICRFVLRGHLLNIYELIYWPFVMAVLNLGESEVTVSPIAVQLANKGLAMHQERLVVNQPGFYHRHHGTMGMVRTCTRSALVLFLAARIVRTSSTTELTTPRDWRHHVQQTAALNRFWQYDEPTFGHWANILEVCSSEIV</sequence>
<dbReference type="PANTHER" id="PTHR47785">
    <property type="entry name" value="ZN(II)2CYS6 TRANSCRIPTION FACTOR (EUROFUNG)-RELATED-RELATED"/>
    <property type="match status" value="1"/>
</dbReference>
<dbReference type="Proteomes" id="UP000310687">
    <property type="component" value="Unassembled WGS sequence"/>
</dbReference>
<dbReference type="InterPro" id="IPR001138">
    <property type="entry name" value="Zn2Cys6_DnaBD"/>
</dbReference>
<keyword evidence="1" id="KW-0479">Metal-binding</keyword>
<protein>
    <recommendedName>
        <fullName evidence="4">Zn(2)-C6 fungal-type domain-containing protein</fullName>
    </recommendedName>
</protein>
<dbReference type="Gene3D" id="4.10.240.10">
    <property type="entry name" value="Zn(2)-C6 fungal-type DNA-binding domain"/>
    <property type="match status" value="1"/>
</dbReference>
<comment type="caution">
    <text evidence="5">The sequence shown here is derived from an EMBL/GenBank/DDBJ whole genome shotgun (WGS) entry which is preliminary data.</text>
</comment>
<dbReference type="PROSITE" id="PS00463">
    <property type="entry name" value="ZN2_CY6_FUNGAL_1"/>
    <property type="match status" value="1"/>
</dbReference>
<reference evidence="5 6" key="1">
    <citation type="submission" date="2018-10" db="EMBL/GenBank/DDBJ databases">
        <title>Fifty Aureobasidium pullulans genomes reveal a recombining polyextremotolerant generalist.</title>
        <authorList>
            <person name="Gostincar C."/>
            <person name="Turk M."/>
            <person name="Zajc J."/>
            <person name="Gunde-Cimerman N."/>
        </authorList>
    </citation>
    <scope>NUCLEOTIDE SEQUENCE [LARGE SCALE GENOMIC DNA]</scope>
    <source>
        <strain evidence="5 6">EXF-11013</strain>
    </source>
</reference>
<dbReference type="PANTHER" id="PTHR47785:SF7">
    <property type="entry name" value="ZN(II)2CYS6 TRANSCRIPTION FACTOR (EUROFUNG)"/>
    <property type="match status" value="1"/>
</dbReference>
<name>A0A4S8XB72_AURPU</name>
<dbReference type="GO" id="GO:0003677">
    <property type="term" value="F:DNA binding"/>
    <property type="evidence" value="ECO:0007669"/>
    <property type="project" value="InterPro"/>
</dbReference>
<gene>
    <name evidence="5" type="ORF">D6D22_07462</name>
</gene>
<dbReference type="CDD" id="cd12148">
    <property type="entry name" value="fungal_TF_MHR"/>
    <property type="match status" value="1"/>
</dbReference>
<dbReference type="SUPFAM" id="SSF57701">
    <property type="entry name" value="Zn2/Cys6 DNA-binding domain"/>
    <property type="match status" value="1"/>
</dbReference>
<dbReference type="InterPro" id="IPR053181">
    <property type="entry name" value="EcdB-like_regulator"/>
</dbReference>
<dbReference type="GO" id="GO:0008270">
    <property type="term" value="F:zinc ion binding"/>
    <property type="evidence" value="ECO:0007669"/>
    <property type="project" value="InterPro"/>
</dbReference>
<evidence type="ECO:0000256" key="2">
    <source>
        <dbReference type="ARBA" id="ARBA00023242"/>
    </source>
</evidence>
<dbReference type="PROSITE" id="PS50048">
    <property type="entry name" value="ZN2_CY6_FUNGAL_2"/>
    <property type="match status" value="1"/>
</dbReference>
<evidence type="ECO:0000313" key="5">
    <source>
        <dbReference type="EMBL" id="THW36872.1"/>
    </source>
</evidence>
<dbReference type="Pfam" id="PF04082">
    <property type="entry name" value="Fungal_trans"/>
    <property type="match status" value="1"/>
</dbReference>
<dbReference type="Pfam" id="PF00172">
    <property type="entry name" value="Zn_clus"/>
    <property type="match status" value="1"/>
</dbReference>
<dbReference type="GO" id="GO:0000981">
    <property type="term" value="F:DNA-binding transcription factor activity, RNA polymerase II-specific"/>
    <property type="evidence" value="ECO:0007669"/>
    <property type="project" value="InterPro"/>
</dbReference>
<dbReference type="EMBL" id="QZAL01000129">
    <property type="protein sequence ID" value="THW36872.1"/>
    <property type="molecule type" value="Genomic_DNA"/>
</dbReference>
<accession>A0A4S8XB72</accession>